<dbReference type="SUPFAM" id="SSF55874">
    <property type="entry name" value="ATPase domain of HSP90 chaperone/DNA topoisomerase II/histidine kinase"/>
    <property type="match status" value="1"/>
</dbReference>
<evidence type="ECO:0000313" key="9">
    <source>
        <dbReference type="EMBL" id="MFC6905872.1"/>
    </source>
</evidence>
<gene>
    <name evidence="9" type="ORF">ACFQGH_11790</name>
</gene>
<comment type="catalytic activity">
    <reaction evidence="1">
        <text>ATP + protein L-histidine = ADP + protein N-phospho-L-histidine.</text>
        <dbReference type="EC" id="2.7.13.3"/>
    </reaction>
</comment>
<evidence type="ECO:0000256" key="4">
    <source>
        <dbReference type="ARBA" id="ARBA00022777"/>
    </source>
</evidence>
<dbReference type="InterPro" id="IPR003594">
    <property type="entry name" value="HATPase_dom"/>
</dbReference>
<dbReference type="SMART" id="SM00387">
    <property type="entry name" value="HATPase_c"/>
    <property type="match status" value="1"/>
</dbReference>
<sequence length="388" mass="42722">MGDDVGSPEGAPMEAPDTGTFYRTLVRNASEGLLTIDAESRIVHANPAIEEILGYSPEELIGSSKMKIIPERLRPVHAEALESYLASNERHIEWEGIELPALHKEVHEVPTLISIREHRLDGQRLFTGVIRDISEQKQRRTQLQRERERLDEFASILTHDIRNPLQSAQGYTEIAREEDDSEELRQVADALARIEELVEDVLMLSRNGADIGEREYISLRQHVLDAWEEVGTEDASLEIVEGLGSIEADSSRVYALLSNVFRNSVEHGSTCSRDPPNPGDSVEHGSTSSRPKADDSVEHAGSSVAVRVGRLPDQSGFYIEDDGPGIPESVGKFAFDQGYSTREDGTGYGLTIVARIASAHGWETSVTEGTEGGARFEFAGVTMTDSLE</sequence>
<dbReference type="NCBIfam" id="TIGR00229">
    <property type="entry name" value="sensory_box"/>
    <property type="match status" value="1"/>
</dbReference>
<keyword evidence="4" id="KW-0418">Kinase</keyword>
<evidence type="ECO:0000313" key="10">
    <source>
        <dbReference type="Proteomes" id="UP001596312"/>
    </source>
</evidence>
<dbReference type="InterPro" id="IPR036890">
    <property type="entry name" value="HATPase_C_sf"/>
</dbReference>
<organism evidence="9 10">
    <name type="scientific">Halalkalicoccus tibetensis</name>
    <dbReference type="NCBI Taxonomy" id="175632"/>
    <lineage>
        <taxon>Archaea</taxon>
        <taxon>Methanobacteriati</taxon>
        <taxon>Methanobacteriota</taxon>
        <taxon>Stenosarchaea group</taxon>
        <taxon>Halobacteria</taxon>
        <taxon>Halobacteriales</taxon>
        <taxon>Halococcaceae</taxon>
        <taxon>Halalkalicoccus</taxon>
    </lineage>
</organism>
<evidence type="ECO:0000256" key="2">
    <source>
        <dbReference type="ARBA" id="ARBA00012438"/>
    </source>
</evidence>
<reference evidence="9 10" key="1">
    <citation type="journal article" date="2019" name="Int. J. Syst. Evol. Microbiol.">
        <title>The Global Catalogue of Microorganisms (GCM) 10K type strain sequencing project: providing services to taxonomists for standard genome sequencing and annotation.</title>
        <authorList>
            <consortium name="The Broad Institute Genomics Platform"/>
            <consortium name="The Broad Institute Genome Sequencing Center for Infectious Disease"/>
            <person name="Wu L."/>
            <person name="Ma J."/>
        </authorList>
    </citation>
    <scope>NUCLEOTIDE SEQUENCE [LARGE SCALE GENOMIC DNA]</scope>
    <source>
        <strain evidence="9 10">CGMCC 1.3240</strain>
    </source>
</reference>
<keyword evidence="3" id="KW-0808">Transferase</keyword>
<dbReference type="Pfam" id="PF00989">
    <property type="entry name" value="PAS"/>
    <property type="match status" value="1"/>
</dbReference>
<dbReference type="SMART" id="SM00388">
    <property type="entry name" value="HisKA"/>
    <property type="match status" value="1"/>
</dbReference>
<dbReference type="InterPro" id="IPR003661">
    <property type="entry name" value="HisK_dim/P_dom"/>
</dbReference>
<accession>A0ABD5V8L0</accession>
<evidence type="ECO:0000256" key="6">
    <source>
        <dbReference type="SAM" id="MobiDB-lite"/>
    </source>
</evidence>
<dbReference type="Pfam" id="PF00512">
    <property type="entry name" value="HisKA"/>
    <property type="match status" value="1"/>
</dbReference>
<dbReference type="Gene3D" id="3.30.565.10">
    <property type="entry name" value="Histidine kinase-like ATPase, C-terminal domain"/>
    <property type="match status" value="1"/>
</dbReference>
<dbReference type="InterPro" id="IPR035965">
    <property type="entry name" value="PAS-like_dom_sf"/>
</dbReference>
<dbReference type="PANTHER" id="PTHR43711:SF1">
    <property type="entry name" value="HISTIDINE KINASE 1"/>
    <property type="match status" value="1"/>
</dbReference>
<dbReference type="SUPFAM" id="SSF47384">
    <property type="entry name" value="Homodimeric domain of signal transducing histidine kinase"/>
    <property type="match status" value="1"/>
</dbReference>
<feature type="region of interest" description="Disordered" evidence="6">
    <location>
        <begin position="266"/>
        <end position="302"/>
    </location>
</feature>
<feature type="domain" description="PAS" evidence="8">
    <location>
        <begin position="18"/>
        <end position="88"/>
    </location>
</feature>
<dbReference type="GO" id="GO:0000160">
    <property type="term" value="P:phosphorelay signal transduction system"/>
    <property type="evidence" value="ECO:0007669"/>
    <property type="project" value="UniProtKB-KW"/>
</dbReference>
<dbReference type="InterPro" id="IPR013767">
    <property type="entry name" value="PAS_fold"/>
</dbReference>
<dbReference type="SUPFAM" id="SSF55785">
    <property type="entry name" value="PYP-like sensor domain (PAS domain)"/>
    <property type="match status" value="1"/>
</dbReference>
<dbReference type="Gene3D" id="3.30.450.20">
    <property type="entry name" value="PAS domain"/>
    <property type="match status" value="1"/>
</dbReference>
<evidence type="ECO:0000256" key="3">
    <source>
        <dbReference type="ARBA" id="ARBA00022679"/>
    </source>
</evidence>
<evidence type="ECO:0000259" key="8">
    <source>
        <dbReference type="PROSITE" id="PS50112"/>
    </source>
</evidence>
<proteinExistence type="predicted"/>
<dbReference type="InterPro" id="IPR000014">
    <property type="entry name" value="PAS"/>
</dbReference>
<name>A0ABD5V8L0_9EURY</name>
<dbReference type="GO" id="GO:0004673">
    <property type="term" value="F:protein histidine kinase activity"/>
    <property type="evidence" value="ECO:0007669"/>
    <property type="project" value="UniProtKB-EC"/>
</dbReference>
<dbReference type="AlphaFoldDB" id="A0ABD5V8L0"/>
<protein>
    <recommendedName>
        <fullName evidence="2">histidine kinase</fullName>
        <ecNumber evidence="2">2.7.13.3</ecNumber>
    </recommendedName>
</protein>
<dbReference type="Pfam" id="PF02518">
    <property type="entry name" value="HATPase_c"/>
    <property type="match status" value="1"/>
</dbReference>
<dbReference type="PROSITE" id="PS50109">
    <property type="entry name" value="HIS_KIN"/>
    <property type="match status" value="1"/>
</dbReference>
<dbReference type="CDD" id="cd00082">
    <property type="entry name" value="HisKA"/>
    <property type="match status" value="1"/>
</dbReference>
<dbReference type="InterPro" id="IPR036097">
    <property type="entry name" value="HisK_dim/P_sf"/>
</dbReference>
<evidence type="ECO:0000256" key="5">
    <source>
        <dbReference type="ARBA" id="ARBA00023012"/>
    </source>
</evidence>
<dbReference type="InterPro" id="IPR005467">
    <property type="entry name" value="His_kinase_dom"/>
</dbReference>
<dbReference type="EC" id="2.7.13.3" evidence="2"/>
<dbReference type="CDD" id="cd00130">
    <property type="entry name" value="PAS"/>
    <property type="match status" value="1"/>
</dbReference>
<dbReference type="CDD" id="cd00075">
    <property type="entry name" value="HATPase"/>
    <property type="match status" value="1"/>
</dbReference>
<dbReference type="RefSeq" id="WP_340604402.1">
    <property type="nucleotide sequence ID" value="NZ_JBBMXV010000003.1"/>
</dbReference>
<dbReference type="PANTHER" id="PTHR43711">
    <property type="entry name" value="TWO-COMPONENT HISTIDINE KINASE"/>
    <property type="match status" value="1"/>
</dbReference>
<dbReference type="SMART" id="SM00091">
    <property type="entry name" value="PAS"/>
    <property type="match status" value="1"/>
</dbReference>
<keyword evidence="10" id="KW-1185">Reference proteome</keyword>
<dbReference type="PROSITE" id="PS50112">
    <property type="entry name" value="PAS"/>
    <property type="match status" value="1"/>
</dbReference>
<dbReference type="InterPro" id="IPR050736">
    <property type="entry name" value="Sensor_HK_Regulatory"/>
</dbReference>
<dbReference type="EMBL" id="JBHSXQ010000003">
    <property type="protein sequence ID" value="MFC6905872.1"/>
    <property type="molecule type" value="Genomic_DNA"/>
</dbReference>
<evidence type="ECO:0000259" key="7">
    <source>
        <dbReference type="PROSITE" id="PS50109"/>
    </source>
</evidence>
<keyword evidence="5" id="KW-0902">Two-component regulatory system</keyword>
<evidence type="ECO:0000256" key="1">
    <source>
        <dbReference type="ARBA" id="ARBA00000085"/>
    </source>
</evidence>
<dbReference type="Proteomes" id="UP001596312">
    <property type="component" value="Unassembled WGS sequence"/>
</dbReference>
<dbReference type="Gene3D" id="1.10.287.130">
    <property type="match status" value="1"/>
</dbReference>
<feature type="domain" description="Histidine kinase" evidence="7">
    <location>
        <begin position="156"/>
        <end position="388"/>
    </location>
</feature>
<comment type="caution">
    <text evidence="9">The sequence shown here is derived from an EMBL/GenBank/DDBJ whole genome shotgun (WGS) entry which is preliminary data.</text>
</comment>